<evidence type="ECO:0000259" key="1">
    <source>
        <dbReference type="Pfam" id="PF13577"/>
    </source>
</evidence>
<evidence type="ECO:0000313" key="3">
    <source>
        <dbReference type="Proteomes" id="UP000189818"/>
    </source>
</evidence>
<gene>
    <name evidence="2" type="ORF">SAMN06295920_10681</name>
</gene>
<dbReference type="SUPFAM" id="SSF54427">
    <property type="entry name" value="NTF2-like"/>
    <property type="match status" value="1"/>
</dbReference>
<keyword evidence="3" id="KW-1185">Reference proteome</keyword>
<dbReference type="Proteomes" id="UP000189818">
    <property type="component" value="Unassembled WGS sequence"/>
</dbReference>
<name>A0A1T5E0H1_9SPHN</name>
<dbReference type="Gene3D" id="3.10.450.50">
    <property type="match status" value="1"/>
</dbReference>
<protein>
    <submittedName>
        <fullName evidence="2">SnoaL-like domain-containing protein</fullName>
    </submittedName>
</protein>
<dbReference type="EMBL" id="FUYM01000006">
    <property type="protein sequence ID" value="SKB77552.1"/>
    <property type="molecule type" value="Genomic_DNA"/>
</dbReference>
<feature type="domain" description="SnoaL-like" evidence="1">
    <location>
        <begin position="6"/>
        <end position="139"/>
    </location>
</feature>
<sequence>MNPIDTLLAIEGVKRCKAEYFRCIDEQDWDALVANFTPDAETDMREAVEPHNPDLLSHDPRAFAANNAYVLAQVKTAHFGYMPRIDVLSPTEAKAIWSMEDWLWIPEGHPVLPAGRMHGWGHYADRYTKVGDRWLMSATRLTRIKLEHDG</sequence>
<proteinExistence type="predicted"/>
<dbReference type="STRING" id="439228.SAMN06295920_10681"/>
<dbReference type="Pfam" id="PF13577">
    <property type="entry name" value="SnoaL_4"/>
    <property type="match status" value="1"/>
</dbReference>
<evidence type="ECO:0000313" key="2">
    <source>
        <dbReference type="EMBL" id="SKB77552.1"/>
    </source>
</evidence>
<dbReference type="RefSeq" id="WP_079648848.1">
    <property type="nucleotide sequence ID" value="NZ_FUYM01000006.1"/>
</dbReference>
<organism evidence="2 3">
    <name type="scientific">Rhizorhabdus histidinilytica</name>
    <dbReference type="NCBI Taxonomy" id="439228"/>
    <lineage>
        <taxon>Bacteria</taxon>
        <taxon>Pseudomonadati</taxon>
        <taxon>Pseudomonadota</taxon>
        <taxon>Alphaproteobacteria</taxon>
        <taxon>Sphingomonadales</taxon>
        <taxon>Sphingomonadaceae</taxon>
        <taxon>Rhizorhabdus</taxon>
    </lineage>
</organism>
<dbReference type="AlphaFoldDB" id="A0A1T5E0H1"/>
<accession>A0A1T5E0H1</accession>
<reference evidence="3" key="1">
    <citation type="submission" date="2017-02" db="EMBL/GenBank/DDBJ databases">
        <authorList>
            <person name="Varghese N."/>
            <person name="Submissions S."/>
        </authorList>
    </citation>
    <scope>NUCLEOTIDE SEQUENCE [LARGE SCALE GENOMIC DNA]</scope>
    <source>
        <strain evidence="3">UM2</strain>
    </source>
</reference>
<dbReference type="InterPro" id="IPR037401">
    <property type="entry name" value="SnoaL-like"/>
</dbReference>
<dbReference type="OrthoDB" id="7851780at2"/>
<dbReference type="InterPro" id="IPR032710">
    <property type="entry name" value="NTF2-like_dom_sf"/>
</dbReference>